<reference evidence="2" key="1">
    <citation type="submission" date="2023-08" db="EMBL/GenBank/DDBJ databases">
        <authorList>
            <person name="Audoor S."/>
            <person name="Bilcke G."/>
        </authorList>
    </citation>
    <scope>NUCLEOTIDE SEQUENCE</scope>
</reference>
<evidence type="ECO:0000313" key="2">
    <source>
        <dbReference type="EMBL" id="CAJ1957458.1"/>
    </source>
</evidence>
<organism evidence="2 3">
    <name type="scientific">Cylindrotheca closterium</name>
    <dbReference type="NCBI Taxonomy" id="2856"/>
    <lineage>
        <taxon>Eukaryota</taxon>
        <taxon>Sar</taxon>
        <taxon>Stramenopiles</taxon>
        <taxon>Ochrophyta</taxon>
        <taxon>Bacillariophyta</taxon>
        <taxon>Bacillariophyceae</taxon>
        <taxon>Bacillariophycidae</taxon>
        <taxon>Bacillariales</taxon>
        <taxon>Bacillariaceae</taxon>
        <taxon>Cylindrotheca</taxon>
    </lineage>
</organism>
<gene>
    <name evidence="2" type="ORF">CYCCA115_LOCUS16721</name>
</gene>
<feature type="transmembrane region" description="Helical" evidence="1">
    <location>
        <begin position="86"/>
        <end position="107"/>
    </location>
</feature>
<keyword evidence="1" id="KW-1133">Transmembrane helix</keyword>
<feature type="non-terminal residue" evidence="2">
    <location>
        <position position="1"/>
    </location>
</feature>
<keyword evidence="1" id="KW-0472">Membrane</keyword>
<accession>A0AAD2JK80</accession>
<name>A0AAD2JK80_9STRA</name>
<dbReference type="AlphaFoldDB" id="A0AAD2JK80"/>
<feature type="transmembrane region" description="Helical" evidence="1">
    <location>
        <begin position="57"/>
        <end position="74"/>
    </location>
</feature>
<evidence type="ECO:0000313" key="3">
    <source>
        <dbReference type="Proteomes" id="UP001295423"/>
    </source>
</evidence>
<protein>
    <recommendedName>
        <fullName evidence="4">DUF2834 domain-containing protein</fullName>
    </recommendedName>
</protein>
<evidence type="ECO:0008006" key="4">
    <source>
        <dbReference type="Google" id="ProtNLM"/>
    </source>
</evidence>
<sequence length="127" mass="14450">LAFGLGFGSFVHQKEPSWKIPAMVCAGFWGFTAFTVDQEGLFGFIPNHIMNYWRNQVFYDLLFSAGLFWFALAKRAKKVGMPLLPWFIYVVSVASLGGLNMYARILYLEEQQGKLDDCPVNVNSRLL</sequence>
<dbReference type="Proteomes" id="UP001295423">
    <property type="component" value="Unassembled WGS sequence"/>
</dbReference>
<comment type="caution">
    <text evidence="2">The sequence shown here is derived from an EMBL/GenBank/DDBJ whole genome shotgun (WGS) entry which is preliminary data.</text>
</comment>
<keyword evidence="3" id="KW-1185">Reference proteome</keyword>
<keyword evidence="1" id="KW-0812">Transmembrane</keyword>
<evidence type="ECO:0000256" key="1">
    <source>
        <dbReference type="SAM" id="Phobius"/>
    </source>
</evidence>
<proteinExistence type="predicted"/>
<dbReference type="EMBL" id="CAKOGP040001947">
    <property type="protein sequence ID" value="CAJ1957458.1"/>
    <property type="molecule type" value="Genomic_DNA"/>
</dbReference>